<dbReference type="PROSITE" id="PS51257">
    <property type="entry name" value="PROKAR_LIPOPROTEIN"/>
    <property type="match status" value="1"/>
</dbReference>
<dbReference type="Pfam" id="PF11720">
    <property type="entry name" value="Inhibitor_I78"/>
    <property type="match status" value="1"/>
</dbReference>
<evidence type="ECO:0000313" key="2">
    <source>
        <dbReference type="Proteomes" id="UP000240996"/>
    </source>
</evidence>
<dbReference type="PANTHER" id="PTHR39600">
    <property type="entry name" value="PEPTIDASE INHIBITOR I78 FAMILY PROTEIN"/>
    <property type="match status" value="1"/>
</dbReference>
<name>A0A2T4YN86_9SPHN</name>
<sequence>MKRALLAVVLASAGCMPVEMRDRTPGAATPTPPGATCKIEALGDLVGKRASDARADVMLARSGARTLRWIAPNDAVTMDFRTDRLNVYVDGASRIERFTCA</sequence>
<comment type="caution">
    <text evidence="1">The sequence shown here is derived from an EMBL/GenBank/DDBJ whole genome shotgun (WGS) entry which is preliminary data.</text>
</comment>
<dbReference type="Proteomes" id="UP000240996">
    <property type="component" value="Unassembled WGS sequence"/>
</dbReference>
<accession>A0A2T4YN86</accession>
<keyword evidence="2" id="KW-1185">Reference proteome</keyword>
<dbReference type="PANTHER" id="PTHR39600:SF1">
    <property type="entry name" value="PEPTIDASE INHIBITOR I78 FAMILY PROTEIN"/>
    <property type="match status" value="1"/>
</dbReference>
<evidence type="ECO:0000313" key="1">
    <source>
        <dbReference type="EMBL" id="PTM44869.1"/>
    </source>
</evidence>
<dbReference type="Gene3D" id="3.30.10.10">
    <property type="entry name" value="Trypsin Inhibitor V, subunit A"/>
    <property type="match status" value="1"/>
</dbReference>
<protein>
    <submittedName>
        <fullName evidence="1">Peptidase inhibitor I78 family protein</fullName>
    </submittedName>
</protein>
<proteinExistence type="predicted"/>
<dbReference type="InterPro" id="IPR021719">
    <property type="entry name" value="Prot_inh_I78"/>
</dbReference>
<organism evidence="1 2">
    <name type="scientific">Sphingomonas aerolata</name>
    <dbReference type="NCBI Taxonomy" id="185951"/>
    <lineage>
        <taxon>Bacteria</taxon>
        <taxon>Pseudomonadati</taxon>
        <taxon>Pseudomonadota</taxon>
        <taxon>Alphaproteobacteria</taxon>
        <taxon>Sphingomonadales</taxon>
        <taxon>Sphingomonadaceae</taxon>
        <taxon>Sphingomonas</taxon>
    </lineage>
</organism>
<dbReference type="AlphaFoldDB" id="A0A2T4YN86"/>
<dbReference type="EMBL" id="PZZN01000003">
    <property type="protein sequence ID" value="PTM44869.1"/>
    <property type="molecule type" value="Genomic_DNA"/>
</dbReference>
<reference evidence="1 2" key="1">
    <citation type="submission" date="2018-04" db="EMBL/GenBank/DDBJ databases">
        <title>Genomic Encyclopedia of Type Strains, Phase III (KMG-III): the genomes of soil and plant-associated and newly described type strains.</title>
        <authorList>
            <person name="Whitman W."/>
        </authorList>
    </citation>
    <scope>NUCLEOTIDE SEQUENCE [LARGE SCALE GENOMIC DNA]</scope>
    <source>
        <strain evidence="1 2">NW12</strain>
    </source>
</reference>
<gene>
    <name evidence="1" type="ORF">C8J24_3082</name>
</gene>
<dbReference type="RefSeq" id="WP_107933721.1">
    <property type="nucleotide sequence ID" value="NZ_JASPFQ010000001.1"/>
</dbReference>